<reference evidence="2" key="2">
    <citation type="journal article" date="2015" name="Fish Shellfish Immunol.">
        <title>Early steps in the European eel (Anguilla anguilla)-Vibrio vulnificus interaction in the gills: Role of the RtxA13 toxin.</title>
        <authorList>
            <person name="Callol A."/>
            <person name="Pajuelo D."/>
            <person name="Ebbesson L."/>
            <person name="Teles M."/>
            <person name="MacKenzie S."/>
            <person name="Amaro C."/>
        </authorList>
    </citation>
    <scope>NUCLEOTIDE SEQUENCE</scope>
</reference>
<protein>
    <submittedName>
        <fullName evidence="2">Uncharacterized protein</fullName>
    </submittedName>
</protein>
<dbReference type="EMBL" id="GBXM01023556">
    <property type="protein sequence ID" value="JAH85021.1"/>
    <property type="molecule type" value="Transcribed_RNA"/>
</dbReference>
<reference evidence="2" key="1">
    <citation type="submission" date="2014-11" db="EMBL/GenBank/DDBJ databases">
        <authorList>
            <person name="Amaro Gonzalez C."/>
        </authorList>
    </citation>
    <scope>NUCLEOTIDE SEQUENCE</scope>
</reference>
<accession>A0A0E9W3Y9</accession>
<sequence>MSMCVFNVPLHQKKQKSSDWTGGESVRGLRGQRSRAQGVECRRGNLTQRSEMKMTEISSSSSAKTSQSF</sequence>
<organism evidence="2">
    <name type="scientific">Anguilla anguilla</name>
    <name type="common">European freshwater eel</name>
    <name type="synonym">Muraena anguilla</name>
    <dbReference type="NCBI Taxonomy" id="7936"/>
    <lineage>
        <taxon>Eukaryota</taxon>
        <taxon>Metazoa</taxon>
        <taxon>Chordata</taxon>
        <taxon>Craniata</taxon>
        <taxon>Vertebrata</taxon>
        <taxon>Euteleostomi</taxon>
        <taxon>Actinopterygii</taxon>
        <taxon>Neopterygii</taxon>
        <taxon>Teleostei</taxon>
        <taxon>Anguilliformes</taxon>
        <taxon>Anguillidae</taxon>
        <taxon>Anguilla</taxon>
    </lineage>
</organism>
<name>A0A0E9W3Y9_ANGAN</name>
<proteinExistence type="predicted"/>
<evidence type="ECO:0000256" key="1">
    <source>
        <dbReference type="SAM" id="MobiDB-lite"/>
    </source>
</evidence>
<dbReference type="AlphaFoldDB" id="A0A0E9W3Y9"/>
<feature type="compositionally biased region" description="Low complexity" evidence="1">
    <location>
        <begin position="55"/>
        <end position="69"/>
    </location>
</feature>
<evidence type="ECO:0000313" key="2">
    <source>
        <dbReference type="EMBL" id="JAH85021.1"/>
    </source>
</evidence>
<feature type="region of interest" description="Disordered" evidence="1">
    <location>
        <begin position="1"/>
        <end position="69"/>
    </location>
</feature>